<gene>
    <name evidence="4" type="primary">nahD_3</name>
    <name evidence="4" type="ORF">GJW-30_1_04131</name>
</gene>
<proteinExistence type="inferred from homology"/>
<name>A0A0S3Q069_9BRAD</name>
<dbReference type="GO" id="GO:0018845">
    <property type="term" value="F:2-hydroxychromene-2-carboxylate isomerase activity"/>
    <property type="evidence" value="ECO:0007669"/>
    <property type="project" value="UniProtKB-UniRule"/>
</dbReference>
<evidence type="ECO:0000256" key="1">
    <source>
        <dbReference type="PIRNR" id="PIRNR006386"/>
    </source>
</evidence>
<feature type="active site" description="Nucleophile" evidence="2">
    <location>
        <position position="12"/>
    </location>
</feature>
<dbReference type="PANTHER" id="PTHR42943">
    <property type="entry name" value="GLUTATHIONE S-TRANSFERASE KAPPA"/>
    <property type="match status" value="1"/>
</dbReference>
<dbReference type="PIRSF" id="PIRSF006386">
    <property type="entry name" value="HCCAis_GSTk"/>
    <property type="match status" value="1"/>
</dbReference>
<protein>
    <recommendedName>
        <fullName evidence="1">2-hydroxychromene-2-carboxylate isomerase</fullName>
        <ecNumber evidence="1">5.99.1.4</ecNumber>
    </recommendedName>
</protein>
<dbReference type="InterPro" id="IPR051924">
    <property type="entry name" value="GST_Kappa/NadH"/>
</dbReference>
<dbReference type="InterPro" id="IPR001853">
    <property type="entry name" value="DSBA-like_thioredoxin_dom"/>
</dbReference>
<reference evidence="4 5" key="1">
    <citation type="submission" date="2015-08" db="EMBL/GenBank/DDBJ databases">
        <title>Investigation of the bacterial diversity of lava forest soil.</title>
        <authorList>
            <person name="Lee J.S."/>
        </authorList>
    </citation>
    <scope>NUCLEOTIDE SEQUENCE [LARGE SCALE GENOMIC DNA]</scope>
    <source>
        <strain evidence="4 5">GJW-30</strain>
    </source>
</reference>
<dbReference type="InterPro" id="IPR036249">
    <property type="entry name" value="Thioredoxin-like_sf"/>
</dbReference>
<dbReference type="EC" id="5.99.1.4" evidence="1"/>
<keyword evidence="1 4" id="KW-0413">Isomerase</keyword>
<evidence type="ECO:0000259" key="3">
    <source>
        <dbReference type="Pfam" id="PF01323"/>
    </source>
</evidence>
<dbReference type="PANTHER" id="PTHR42943:SF2">
    <property type="entry name" value="GLUTATHIONE S-TRANSFERASE KAPPA 1"/>
    <property type="match status" value="1"/>
</dbReference>
<dbReference type="Pfam" id="PF01323">
    <property type="entry name" value="DSBA"/>
    <property type="match status" value="1"/>
</dbReference>
<comment type="catalytic activity">
    <reaction evidence="1">
        <text>2-hydroxychromene-2-carboxylate = (3E)-4-(2-hydroxyphenyl)-2-oxobut-3-enoate</text>
        <dbReference type="Rhea" id="RHEA:27401"/>
        <dbReference type="ChEBI" id="CHEBI:59350"/>
        <dbReference type="ChEBI" id="CHEBI:59353"/>
        <dbReference type="EC" id="5.99.1.4"/>
    </reaction>
</comment>
<feature type="domain" description="DSBA-like thioredoxin" evidence="3">
    <location>
        <begin position="3"/>
        <end position="193"/>
    </location>
</feature>
<dbReference type="InterPro" id="IPR044087">
    <property type="entry name" value="NahD-like"/>
</dbReference>
<dbReference type="GO" id="GO:1901170">
    <property type="term" value="P:naphthalene catabolic process"/>
    <property type="evidence" value="ECO:0007669"/>
    <property type="project" value="InterPro"/>
</dbReference>
<dbReference type="CDD" id="cd03022">
    <property type="entry name" value="DsbA_HCCA_Iso"/>
    <property type="match status" value="1"/>
</dbReference>
<dbReference type="RefSeq" id="WP_096358971.1">
    <property type="nucleotide sequence ID" value="NZ_AP014946.1"/>
</dbReference>
<accession>A0A0S3Q069</accession>
<dbReference type="KEGG" id="vgo:GJW-30_1_04131"/>
<dbReference type="InterPro" id="IPR014440">
    <property type="entry name" value="HCCAis_GSTk"/>
</dbReference>
<dbReference type="Gene3D" id="3.40.30.10">
    <property type="entry name" value="Glutaredoxin"/>
    <property type="match status" value="1"/>
</dbReference>
<dbReference type="Proteomes" id="UP000236884">
    <property type="component" value="Chromosome"/>
</dbReference>
<dbReference type="SUPFAM" id="SSF52833">
    <property type="entry name" value="Thioredoxin-like"/>
    <property type="match status" value="1"/>
</dbReference>
<organism evidence="4 5">
    <name type="scientific">Variibacter gotjawalensis</name>
    <dbReference type="NCBI Taxonomy" id="1333996"/>
    <lineage>
        <taxon>Bacteria</taxon>
        <taxon>Pseudomonadati</taxon>
        <taxon>Pseudomonadota</taxon>
        <taxon>Alphaproteobacteria</taxon>
        <taxon>Hyphomicrobiales</taxon>
        <taxon>Nitrobacteraceae</taxon>
        <taxon>Variibacter</taxon>
    </lineage>
</organism>
<dbReference type="GO" id="GO:0006749">
    <property type="term" value="P:glutathione metabolic process"/>
    <property type="evidence" value="ECO:0007669"/>
    <property type="project" value="TreeGrafter"/>
</dbReference>
<dbReference type="GO" id="GO:0004602">
    <property type="term" value="F:glutathione peroxidase activity"/>
    <property type="evidence" value="ECO:0007669"/>
    <property type="project" value="TreeGrafter"/>
</dbReference>
<evidence type="ECO:0000313" key="5">
    <source>
        <dbReference type="Proteomes" id="UP000236884"/>
    </source>
</evidence>
<dbReference type="GO" id="GO:0004364">
    <property type="term" value="F:glutathione transferase activity"/>
    <property type="evidence" value="ECO:0007669"/>
    <property type="project" value="TreeGrafter"/>
</dbReference>
<sequence length="205" mass="22612">MSTVEFYFDFGSPNAHIAHIRLPEIIARTGATLVPKIMLLGGVFQATGNVSPMNATFKVPYIRTDMARFIAKYKVPFRMNPHFPVNTIKMMRGAVVAEEEGFLPKYMDVCFNAMWADRKNMADDATIAEVFTAGGLDPAHIAKRSAEDAVKDKLKLYTGAAAERGIFGAPTFFVGDEMFFGQDRLEFVEEALKGQSYAPPKKGAA</sequence>
<keyword evidence="5" id="KW-1185">Reference proteome</keyword>
<evidence type="ECO:0000256" key="2">
    <source>
        <dbReference type="PIRSR" id="PIRSR006386-1"/>
    </source>
</evidence>
<dbReference type="OrthoDB" id="5244108at2"/>
<dbReference type="AlphaFoldDB" id="A0A0S3Q069"/>
<comment type="similarity">
    <text evidence="1">Belongs to the GST superfamily. NadH family.</text>
</comment>
<evidence type="ECO:0000313" key="4">
    <source>
        <dbReference type="EMBL" id="BAT61572.1"/>
    </source>
</evidence>
<dbReference type="EMBL" id="AP014946">
    <property type="protein sequence ID" value="BAT61572.1"/>
    <property type="molecule type" value="Genomic_DNA"/>
</dbReference>